<organism evidence="8 9">
    <name type="scientific">Nitrospira moscoviensis</name>
    <dbReference type="NCBI Taxonomy" id="42253"/>
    <lineage>
        <taxon>Bacteria</taxon>
        <taxon>Pseudomonadati</taxon>
        <taxon>Nitrospirota</taxon>
        <taxon>Nitrospiria</taxon>
        <taxon>Nitrospirales</taxon>
        <taxon>Nitrospiraceae</taxon>
        <taxon>Nitrospira</taxon>
    </lineage>
</organism>
<dbReference type="NCBIfam" id="TIGR01656">
    <property type="entry name" value="Histidinol-ppas"/>
    <property type="match status" value="1"/>
</dbReference>
<keyword evidence="4" id="KW-0479">Metal-binding</keyword>
<dbReference type="RefSeq" id="WP_053379874.1">
    <property type="nucleotide sequence ID" value="NZ_CP011801.1"/>
</dbReference>
<keyword evidence="6" id="KW-0119">Carbohydrate metabolism</keyword>
<evidence type="ECO:0000256" key="2">
    <source>
        <dbReference type="ARBA" id="ARBA00005628"/>
    </source>
</evidence>
<keyword evidence="3" id="KW-0963">Cytoplasm</keyword>
<dbReference type="InterPro" id="IPR036412">
    <property type="entry name" value="HAD-like_sf"/>
</dbReference>
<evidence type="ECO:0000256" key="7">
    <source>
        <dbReference type="ARBA" id="ARBA00031828"/>
    </source>
</evidence>
<evidence type="ECO:0000256" key="6">
    <source>
        <dbReference type="ARBA" id="ARBA00023277"/>
    </source>
</evidence>
<dbReference type="GO" id="GO:0005975">
    <property type="term" value="P:carbohydrate metabolic process"/>
    <property type="evidence" value="ECO:0007669"/>
    <property type="project" value="InterPro"/>
</dbReference>
<dbReference type="CDD" id="cd07503">
    <property type="entry name" value="HAD_HisB-N"/>
    <property type="match status" value="1"/>
</dbReference>
<evidence type="ECO:0000256" key="1">
    <source>
        <dbReference type="ARBA" id="ARBA00004496"/>
    </source>
</evidence>
<dbReference type="Gene3D" id="3.40.50.1000">
    <property type="entry name" value="HAD superfamily/HAD-like"/>
    <property type="match status" value="1"/>
</dbReference>
<gene>
    <name evidence="8" type="ORF">NITMOv2_2343</name>
</gene>
<dbReference type="InterPro" id="IPR006543">
    <property type="entry name" value="Histidinol-phos"/>
</dbReference>
<dbReference type="InterPro" id="IPR006549">
    <property type="entry name" value="HAD-SF_hydro_IIIA"/>
</dbReference>
<keyword evidence="5 8" id="KW-0378">Hydrolase</keyword>
<comment type="subcellular location">
    <subcellularLocation>
        <location evidence="1">Cytoplasm</location>
    </subcellularLocation>
</comment>
<evidence type="ECO:0000256" key="3">
    <source>
        <dbReference type="ARBA" id="ARBA00022490"/>
    </source>
</evidence>
<evidence type="ECO:0000313" key="9">
    <source>
        <dbReference type="Proteomes" id="UP000069205"/>
    </source>
</evidence>
<accession>A0A0K2GCT2</accession>
<protein>
    <recommendedName>
        <fullName evidence="7">D,D-heptose 1,7-bisphosphate phosphatase</fullName>
    </recommendedName>
</protein>
<dbReference type="InterPro" id="IPR004446">
    <property type="entry name" value="Heptose_bisP_phosphatase"/>
</dbReference>
<dbReference type="PATRIC" id="fig|42253.5.peg.2308"/>
<evidence type="ECO:0000256" key="4">
    <source>
        <dbReference type="ARBA" id="ARBA00022723"/>
    </source>
</evidence>
<dbReference type="Proteomes" id="UP000069205">
    <property type="component" value="Chromosome"/>
</dbReference>
<dbReference type="EMBL" id="CP011801">
    <property type="protein sequence ID" value="ALA58758.1"/>
    <property type="molecule type" value="Genomic_DNA"/>
</dbReference>
<name>A0A0K2GCT2_NITMO</name>
<reference evidence="8 9" key="1">
    <citation type="journal article" date="2015" name="Proc. Natl. Acad. Sci. U.S.A.">
        <title>Expanded metabolic versatility of ubiquitous nitrite-oxidizing bacteria from the genus Nitrospira.</title>
        <authorList>
            <person name="Koch H."/>
            <person name="Lucker S."/>
            <person name="Albertsen M."/>
            <person name="Kitzinger K."/>
            <person name="Herbold C."/>
            <person name="Spieck E."/>
            <person name="Nielsen P.H."/>
            <person name="Wagner M."/>
            <person name="Daims H."/>
        </authorList>
    </citation>
    <scope>NUCLEOTIDE SEQUENCE [LARGE SCALE GENOMIC DNA]</scope>
    <source>
        <strain evidence="8 9">NSP M-1</strain>
    </source>
</reference>
<dbReference type="AlphaFoldDB" id="A0A0K2GCT2"/>
<sequence>MPVNTDKRPAVFLDKDGTLIENVPVVGDTVTVHVLPGVVDGLRLLHQAGYLLVVVTNQGGVAQGLFTEEYVKHMEQGLRLALSARQIPLAGFYYCPHHPEGIVPSYAVQCLCRKPKPGLLLRAASDLGIDLDRSWMIGDILHDVEAGRWAGCRTVLLDHGNETEWEMNETRWPDYLADGMVHAAALIVNAPSSASSRLSTSQEADDD</sequence>
<dbReference type="KEGG" id="nmv:NITMOv2_2343"/>
<dbReference type="PANTHER" id="PTHR42891">
    <property type="entry name" value="D-GLYCERO-BETA-D-MANNO-HEPTOSE-1,7-BISPHOSPHATE 7-PHOSPHATASE"/>
    <property type="match status" value="1"/>
</dbReference>
<dbReference type="PANTHER" id="PTHR42891:SF1">
    <property type="entry name" value="D-GLYCERO-BETA-D-MANNO-HEPTOSE-1,7-BISPHOSPHATE 7-PHOSPHATASE"/>
    <property type="match status" value="1"/>
</dbReference>
<dbReference type="GO" id="GO:0046872">
    <property type="term" value="F:metal ion binding"/>
    <property type="evidence" value="ECO:0007669"/>
    <property type="project" value="UniProtKB-KW"/>
</dbReference>
<dbReference type="Pfam" id="PF13242">
    <property type="entry name" value="Hydrolase_like"/>
    <property type="match status" value="1"/>
</dbReference>
<comment type="similarity">
    <text evidence="2">Belongs to the GmhB family.</text>
</comment>
<dbReference type="GO" id="GO:0005737">
    <property type="term" value="C:cytoplasm"/>
    <property type="evidence" value="ECO:0007669"/>
    <property type="project" value="UniProtKB-SubCell"/>
</dbReference>
<evidence type="ECO:0000313" key="8">
    <source>
        <dbReference type="EMBL" id="ALA58758.1"/>
    </source>
</evidence>
<dbReference type="NCBIfam" id="TIGR01662">
    <property type="entry name" value="HAD-SF-IIIA"/>
    <property type="match status" value="1"/>
</dbReference>
<dbReference type="STRING" id="42253.NITMOv2_2343"/>
<evidence type="ECO:0000256" key="5">
    <source>
        <dbReference type="ARBA" id="ARBA00022801"/>
    </source>
</evidence>
<dbReference type="OrthoDB" id="9801899at2"/>
<dbReference type="SUPFAM" id="SSF56784">
    <property type="entry name" value="HAD-like"/>
    <property type="match status" value="1"/>
</dbReference>
<keyword evidence="9" id="KW-1185">Reference proteome</keyword>
<dbReference type="GO" id="GO:0016791">
    <property type="term" value="F:phosphatase activity"/>
    <property type="evidence" value="ECO:0007669"/>
    <property type="project" value="InterPro"/>
</dbReference>
<proteinExistence type="inferred from homology"/>
<dbReference type="InterPro" id="IPR023214">
    <property type="entry name" value="HAD_sf"/>
</dbReference>